<dbReference type="Proteomes" id="UP000054564">
    <property type="component" value="Unassembled WGS sequence"/>
</dbReference>
<comment type="caution">
    <text evidence="2">The sequence shown here is derived from an EMBL/GenBank/DDBJ whole genome shotgun (WGS) entry which is preliminary data.</text>
</comment>
<dbReference type="EMBL" id="AJIL01000050">
    <property type="protein sequence ID" value="KNE99046.1"/>
    <property type="molecule type" value="Genomic_DNA"/>
</dbReference>
<sequence length="218" mass="24635">MQEAVAMNMMSTNLERMILTKNLSTDELDGGNCGRLKSGRDSASQVFIYNSSRSLTQAHADVPKPPSSSLLDRLGPPSLTSSDSNRADRRTQKQDDIPIPHSPKRTRRSSRSRSPPPAYEHLISPNLRSEASLPYVLKLYRYPRSDSLCAELKFEALGHAKNFVSKTNRLWPSVWYHSSKLPTESCRKKYVEFTLLDDEKPASWPSDFKSLKPPQEVV</sequence>
<evidence type="ECO:0000256" key="1">
    <source>
        <dbReference type="SAM" id="MobiDB-lite"/>
    </source>
</evidence>
<dbReference type="AlphaFoldDB" id="A0A0L0VIL6"/>
<gene>
    <name evidence="2" type="ORF">PSTG_07698</name>
</gene>
<protein>
    <submittedName>
        <fullName evidence="2">Uncharacterized protein</fullName>
    </submittedName>
</protein>
<name>A0A0L0VIL6_9BASI</name>
<evidence type="ECO:0000313" key="2">
    <source>
        <dbReference type="EMBL" id="KNE99046.1"/>
    </source>
</evidence>
<organism evidence="2 3">
    <name type="scientific">Puccinia striiformis f. sp. tritici PST-78</name>
    <dbReference type="NCBI Taxonomy" id="1165861"/>
    <lineage>
        <taxon>Eukaryota</taxon>
        <taxon>Fungi</taxon>
        <taxon>Dikarya</taxon>
        <taxon>Basidiomycota</taxon>
        <taxon>Pucciniomycotina</taxon>
        <taxon>Pucciniomycetes</taxon>
        <taxon>Pucciniales</taxon>
        <taxon>Pucciniaceae</taxon>
        <taxon>Puccinia</taxon>
    </lineage>
</organism>
<proteinExistence type="predicted"/>
<reference evidence="3" key="1">
    <citation type="submission" date="2014-03" db="EMBL/GenBank/DDBJ databases">
        <title>The Genome Sequence of Puccinia striiformis f. sp. tritici PST-78.</title>
        <authorList>
            <consortium name="The Broad Institute Genome Sequencing Platform"/>
            <person name="Cuomo C."/>
            <person name="Hulbert S."/>
            <person name="Chen X."/>
            <person name="Walker B."/>
            <person name="Young S.K."/>
            <person name="Zeng Q."/>
            <person name="Gargeya S."/>
            <person name="Fitzgerald M."/>
            <person name="Haas B."/>
            <person name="Abouelleil A."/>
            <person name="Alvarado L."/>
            <person name="Arachchi H.M."/>
            <person name="Berlin A.M."/>
            <person name="Chapman S.B."/>
            <person name="Goldberg J."/>
            <person name="Griggs A."/>
            <person name="Gujja S."/>
            <person name="Hansen M."/>
            <person name="Howarth C."/>
            <person name="Imamovic A."/>
            <person name="Larimer J."/>
            <person name="McCowan C."/>
            <person name="Montmayeur A."/>
            <person name="Murphy C."/>
            <person name="Neiman D."/>
            <person name="Pearson M."/>
            <person name="Priest M."/>
            <person name="Roberts A."/>
            <person name="Saif S."/>
            <person name="Shea T."/>
            <person name="Sisk P."/>
            <person name="Sykes S."/>
            <person name="Wortman J."/>
            <person name="Nusbaum C."/>
            <person name="Birren B."/>
        </authorList>
    </citation>
    <scope>NUCLEOTIDE SEQUENCE [LARGE SCALE GENOMIC DNA]</scope>
    <source>
        <strain evidence="3">race PST-78</strain>
    </source>
</reference>
<accession>A0A0L0VIL6</accession>
<feature type="compositionally biased region" description="Basic and acidic residues" evidence="1">
    <location>
        <begin position="85"/>
        <end position="98"/>
    </location>
</feature>
<evidence type="ECO:0000313" key="3">
    <source>
        <dbReference type="Proteomes" id="UP000054564"/>
    </source>
</evidence>
<feature type="region of interest" description="Disordered" evidence="1">
    <location>
        <begin position="55"/>
        <end position="123"/>
    </location>
</feature>
<dbReference type="STRING" id="1165861.A0A0L0VIL6"/>
<keyword evidence="3" id="KW-1185">Reference proteome</keyword>
<feature type="compositionally biased region" description="Basic residues" evidence="1">
    <location>
        <begin position="102"/>
        <end position="111"/>
    </location>
</feature>